<evidence type="ECO:0000256" key="4">
    <source>
        <dbReference type="ARBA" id="ARBA00022741"/>
    </source>
</evidence>
<organism evidence="11 12">
    <name type="scientific">Actinocatenispora rupis</name>
    <dbReference type="NCBI Taxonomy" id="519421"/>
    <lineage>
        <taxon>Bacteria</taxon>
        <taxon>Bacillati</taxon>
        <taxon>Actinomycetota</taxon>
        <taxon>Actinomycetes</taxon>
        <taxon>Micromonosporales</taxon>
        <taxon>Micromonosporaceae</taxon>
        <taxon>Actinocatenispora</taxon>
    </lineage>
</organism>
<name>A0A8J3NFB2_9ACTN</name>
<keyword evidence="4 7" id="KW-0547">Nucleotide-binding</keyword>
<evidence type="ECO:0000256" key="2">
    <source>
        <dbReference type="ARBA" id="ARBA00022527"/>
    </source>
</evidence>
<dbReference type="InterPro" id="IPR001919">
    <property type="entry name" value="CBD2"/>
</dbReference>
<feature type="compositionally biased region" description="Low complexity" evidence="8">
    <location>
        <begin position="498"/>
        <end position="514"/>
    </location>
</feature>
<dbReference type="InterPro" id="IPR000719">
    <property type="entry name" value="Prot_kinase_dom"/>
</dbReference>
<evidence type="ECO:0000313" key="11">
    <source>
        <dbReference type="EMBL" id="GID13574.1"/>
    </source>
</evidence>
<evidence type="ECO:0000256" key="7">
    <source>
        <dbReference type="PROSITE-ProRule" id="PRU10141"/>
    </source>
</evidence>
<dbReference type="Gene3D" id="1.10.510.10">
    <property type="entry name" value="Transferase(Phosphotransferase) domain 1"/>
    <property type="match status" value="1"/>
</dbReference>
<dbReference type="SMART" id="SM00637">
    <property type="entry name" value="CBD_II"/>
    <property type="match status" value="1"/>
</dbReference>
<dbReference type="GO" id="GO:0004553">
    <property type="term" value="F:hydrolase activity, hydrolyzing O-glycosyl compounds"/>
    <property type="evidence" value="ECO:0007669"/>
    <property type="project" value="InterPro"/>
</dbReference>
<keyword evidence="3" id="KW-0808">Transferase</keyword>
<dbReference type="InterPro" id="IPR017441">
    <property type="entry name" value="Protein_kinase_ATP_BS"/>
</dbReference>
<dbReference type="PROSITE" id="PS00107">
    <property type="entry name" value="PROTEIN_KINASE_ATP"/>
    <property type="match status" value="1"/>
</dbReference>
<evidence type="ECO:0000313" key="12">
    <source>
        <dbReference type="Proteomes" id="UP000612808"/>
    </source>
</evidence>
<dbReference type="GO" id="GO:0030247">
    <property type="term" value="F:polysaccharide binding"/>
    <property type="evidence" value="ECO:0007669"/>
    <property type="project" value="UniProtKB-UniRule"/>
</dbReference>
<dbReference type="PROSITE" id="PS50011">
    <property type="entry name" value="PROTEIN_KINASE_DOM"/>
    <property type="match status" value="1"/>
</dbReference>
<keyword evidence="2" id="KW-0723">Serine/threonine-protein kinase</keyword>
<feature type="binding site" evidence="7">
    <location>
        <position position="64"/>
    </location>
    <ligand>
        <name>ATP</name>
        <dbReference type="ChEBI" id="CHEBI:30616"/>
    </ligand>
</feature>
<feature type="domain" description="CBM2" evidence="10">
    <location>
        <begin position="512"/>
        <end position="613"/>
    </location>
</feature>
<dbReference type="GO" id="GO:0005524">
    <property type="term" value="F:ATP binding"/>
    <property type="evidence" value="ECO:0007669"/>
    <property type="project" value="UniProtKB-UniRule"/>
</dbReference>
<dbReference type="CDD" id="cd14014">
    <property type="entry name" value="STKc_PknB_like"/>
    <property type="match status" value="1"/>
</dbReference>
<dbReference type="PANTHER" id="PTHR43289:SF6">
    <property type="entry name" value="SERINE_THREONINE-PROTEIN KINASE NEKL-3"/>
    <property type="match status" value="1"/>
</dbReference>
<dbReference type="GO" id="GO:0004674">
    <property type="term" value="F:protein serine/threonine kinase activity"/>
    <property type="evidence" value="ECO:0007669"/>
    <property type="project" value="UniProtKB-KW"/>
</dbReference>
<dbReference type="PROSITE" id="PS51173">
    <property type="entry name" value="CBM2"/>
    <property type="match status" value="1"/>
</dbReference>
<dbReference type="PANTHER" id="PTHR43289">
    <property type="entry name" value="MITOGEN-ACTIVATED PROTEIN KINASE KINASE KINASE 20-RELATED"/>
    <property type="match status" value="1"/>
</dbReference>
<dbReference type="Gene3D" id="2.60.40.290">
    <property type="match status" value="1"/>
</dbReference>
<dbReference type="InterPro" id="IPR011009">
    <property type="entry name" value="Kinase-like_dom_sf"/>
</dbReference>
<evidence type="ECO:0000256" key="6">
    <source>
        <dbReference type="ARBA" id="ARBA00022840"/>
    </source>
</evidence>
<dbReference type="GO" id="GO:0005975">
    <property type="term" value="P:carbohydrate metabolic process"/>
    <property type="evidence" value="ECO:0007669"/>
    <property type="project" value="InterPro"/>
</dbReference>
<dbReference type="AlphaFoldDB" id="A0A8J3NFB2"/>
<evidence type="ECO:0000259" key="9">
    <source>
        <dbReference type="PROSITE" id="PS50011"/>
    </source>
</evidence>
<dbReference type="Gene3D" id="3.30.200.20">
    <property type="entry name" value="Phosphorylase Kinase, domain 1"/>
    <property type="match status" value="1"/>
</dbReference>
<evidence type="ECO:0000259" key="10">
    <source>
        <dbReference type="PROSITE" id="PS51173"/>
    </source>
</evidence>
<dbReference type="PROSITE" id="PS00109">
    <property type="entry name" value="PROTEIN_KINASE_TYR"/>
    <property type="match status" value="1"/>
</dbReference>
<dbReference type="Proteomes" id="UP000612808">
    <property type="component" value="Unassembled WGS sequence"/>
</dbReference>
<dbReference type="SUPFAM" id="SSF49384">
    <property type="entry name" value="Carbohydrate-binding domain"/>
    <property type="match status" value="1"/>
</dbReference>
<dbReference type="EMBL" id="BOMB01000025">
    <property type="protein sequence ID" value="GID13574.1"/>
    <property type="molecule type" value="Genomic_DNA"/>
</dbReference>
<feature type="domain" description="Protein kinase" evidence="9">
    <location>
        <begin position="35"/>
        <end position="291"/>
    </location>
</feature>
<protein>
    <recommendedName>
        <fullName evidence="1">non-specific serine/threonine protein kinase</fullName>
        <ecNumber evidence="1">2.7.11.1</ecNumber>
    </recommendedName>
</protein>
<proteinExistence type="predicted"/>
<dbReference type="InterPro" id="IPR008965">
    <property type="entry name" value="CBM2/CBM3_carb-bd_dom_sf"/>
</dbReference>
<dbReference type="Pfam" id="PF00553">
    <property type="entry name" value="CBM_2"/>
    <property type="match status" value="1"/>
</dbReference>
<feature type="region of interest" description="Disordered" evidence="8">
    <location>
        <begin position="295"/>
        <end position="408"/>
    </location>
</feature>
<sequence length="613" mass="63094">MTGHTPDEESDTGACSGRLGDVNGVRTDAVLAGRYRLRRRLGAGGMSVVWLAYDRVLERPVAIKVLSGTGHTDRIRTEARAVARLVHPHVVNVFDYAETTTPDGTVLPFVVMELVDGESLAERLRTGPLPWPTAVRLAGEVADALAAAHERGIVHRDVTARNVLLTDTGAKVVDFGISVAAGTPDSEPGENTIVGTPAYLSPERLAGLPVEPAADVYSLGVLLHVLLTGDSPFGGETTGDVALSHWYGPPAPLPAIPGLPPEVDRLRRRCLAKRAKDRPAAAELATALAALATASPSGTASPSDTASSDVPPSPEVAAPGGRPAPDDRPSPEPAVLSELPPPTRVEGSVPQPAGATTARPEDAARAVPPAVEDTAAPSRPVVDGSAPPARSVDHTAPGTDGAVPAGAAAQRVPADATVPGGHVEVTRELPVVPASHRPARRGRRRTLAVLGAVTVLAAAGGSGAAVLLRSEPDPAPTTATPVTDRLVPSRGTERPSRPSRSATRSAAPSPSRTPVAEGCRVRVTIGSTWDTGYSATIRFTPSRTGWTLGFRLPPGQKIASLWNGRYTTRGRTVTVQNASWNARGDAEVGLTVSGRTGAGGPGAFTLDGTACPA</sequence>
<dbReference type="SUPFAM" id="SSF56112">
    <property type="entry name" value="Protein kinase-like (PK-like)"/>
    <property type="match status" value="1"/>
</dbReference>
<keyword evidence="12" id="KW-1185">Reference proteome</keyword>
<evidence type="ECO:0000256" key="3">
    <source>
        <dbReference type="ARBA" id="ARBA00022679"/>
    </source>
</evidence>
<dbReference type="InterPro" id="IPR008266">
    <property type="entry name" value="Tyr_kinase_AS"/>
</dbReference>
<dbReference type="EC" id="2.7.11.1" evidence="1"/>
<feature type="compositionally biased region" description="Low complexity" evidence="8">
    <location>
        <begin position="295"/>
        <end position="310"/>
    </location>
</feature>
<keyword evidence="5" id="KW-0418">Kinase</keyword>
<feature type="region of interest" description="Disordered" evidence="8">
    <location>
        <begin position="469"/>
        <end position="517"/>
    </location>
</feature>
<evidence type="ECO:0000256" key="5">
    <source>
        <dbReference type="ARBA" id="ARBA00022777"/>
    </source>
</evidence>
<dbReference type="Pfam" id="PF00069">
    <property type="entry name" value="Pkinase"/>
    <property type="match status" value="1"/>
</dbReference>
<accession>A0A8J3NFB2</accession>
<gene>
    <name evidence="11" type="ORF">Aru02nite_44630</name>
</gene>
<reference evidence="11" key="1">
    <citation type="submission" date="2021-01" db="EMBL/GenBank/DDBJ databases">
        <title>Whole genome shotgun sequence of Actinocatenispora rupis NBRC 107355.</title>
        <authorList>
            <person name="Komaki H."/>
            <person name="Tamura T."/>
        </authorList>
    </citation>
    <scope>NUCLEOTIDE SEQUENCE</scope>
    <source>
        <strain evidence="11">NBRC 107355</strain>
    </source>
</reference>
<comment type="caution">
    <text evidence="11">The sequence shown here is derived from an EMBL/GenBank/DDBJ whole genome shotgun (WGS) entry which is preliminary data.</text>
</comment>
<keyword evidence="6 7" id="KW-0067">ATP-binding</keyword>
<evidence type="ECO:0000256" key="1">
    <source>
        <dbReference type="ARBA" id="ARBA00012513"/>
    </source>
</evidence>
<dbReference type="InterPro" id="IPR012291">
    <property type="entry name" value="CBM2_carb-bd_dom_sf"/>
</dbReference>
<evidence type="ECO:0000256" key="8">
    <source>
        <dbReference type="SAM" id="MobiDB-lite"/>
    </source>
</evidence>